<name>A0A0F9W964_9MICR</name>
<keyword evidence="2" id="KW-1185">Reference proteome</keyword>
<dbReference type="Proteomes" id="UP000034350">
    <property type="component" value="Unassembled WGS sequence"/>
</dbReference>
<accession>A0A0F9W964</accession>
<feature type="non-terminal residue" evidence="1">
    <location>
        <position position="240"/>
    </location>
</feature>
<reference evidence="1 2" key="1">
    <citation type="journal article" date="2015" name="Environ. Microbiol.">
        <title>Genome analyses suggest the presence of polyploidy and recent human-driven expansions in eight global populations of the honeybee pathogen Nosema ceranae.</title>
        <authorList>
            <person name="Pelin A."/>
            <person name="Selman M."/>
            <person name="Aris-Brosou S."/>
            <person name="Farinelli L."/>
            <person name="Corradi N."/>
        </authorList>
    </citation>
    <scope>NUCLEOTIDE SEQUENCE [LARGE SCALE GENOMIC DNA]</scope>
    <source>
        <strain evidence="1 2">PA08 1199</strain>
    </source>
</reference>
<sequence>MYGLKARLNNQQVFLEIKQKKLFIKNTNIILHLSDILSLKTKQDGDLYYLMIISKSDKLILEFINFNIRDLCKSLILASINNTDTYKEIDYDTKKFITSLSAPLLTIFSDMNCTISQFYNYFMQSNFYDSRNKPTSLDRLITEKLREDTCDKVNINSLTRINNYSFLMVHEDTISKPLNYFPKEISFEPIYDLEEEVLEETETLDVEVEETGIELKTERKVLKKILEISKKKWRGEEIDE</sequence>
<protein>
    <submittedName>
        <fullName evidence="1">Uncharacterized protein</fullName>
    </submittedName>
</protein>
<gene>
    <name evidence="1" type="ORF">AAJ76_51600022</name>
</gene>
<dbReference type="VEuPathDB" id="MicrosporidiaDB:AAJ76_51600022"/>
<dbReference type="GeneID" id="36320877"/>
<dbReference type="OrthoDB" id="2194086at2759"/>
<proteinExistence type="predicted"/>
<evidence type="ECO:0000313" key="2">
    <source>
        <dbReference type="Proteomes" id="UP000034350"/>
    </source>
</evidence>
<comment type="caution">
    <text evidence="1">The sequence shown here is derived from an EMBL/GenBank/DDBJ whole genome shotgun (WGS) entry which is preliminary data.</text>
</comment>
<dbReference type="AlphaFoldDB" id="A0A0F9W964"/>
<organism evidence="1 2">
    <name type="scientific">Vairimorpha ceranae</name>
    <dbReference type="NCBI Taxonomy" id="40302"/>
    <lineage>
        <taxon>Eukaryota</taxon>
        <taxon>Fungi</taxon>
        <taxon>Fungi incertae sedis</taxon>
        <taxon>Microsporidia</taxon>
        <taxon>Nosematidae</taxon>
        <taxon>Vairimorpha</taxon>
    </lineage>
</organism>
<dbReference type="EMBL" id="JPQZ01000506">
    <property type="protein sequence ID" value="KKO73540.1"/>
    <property type="molecule type" value="Genomic_DNA"/>
</dbReference>
<dbReference type="RefSeq" id="XP_024329282.1">
    <property type="nucleotide sequence ID" value="XM_024475929.1"/>
</dbReference>
<evidence type="ECO:0000313" key="1">
    <source>
        <dbReference type="EMBL" id="KKO73540.1"/>
    </source>
</evidence>
<dbReference type="VEuPathDB" id="MicrosporidiaDB:G9O61_00g008000"/>